<evidence type="ECO:0000256" key="2">
    <source>
        <dbReference type="ARBA" id="ARBA00012961"/>
    </source>
</evidence>
<evidence type="ECO:0000256" key="4">
    <source>
        <dbReference type="ARBA" id="ARBA00022741"/>
    </source>
</evidence>
<dbReference type="PROSITE" id="PS00856">
    <property type="entry name" value="GUANYLATE_KINASE_1"/>
    <property type="match status" value="1"/>
</dbReference>
<dbReference type="Gene3D" id="3.40.50.300">
    <property type="entry name" value="P-loop containing nucleotide triphosphate hydrolases"/>
    <property type="match status" value="1"/>
</dbReference>
<dbReference type="SUPFAM" id="SSF52540">
    <property type="entry name" value="P-loop containing nucleoside triphosphate hydrolases"/>
    <property type="match status" value="1"/>
</dbReference>
<dbReference type="InterPro" id="IPR008144">
    <property type="entry name" value="Guanylate_kin-like_dom"/>
</dbReference>
<evidence type="ECO:0000256" key="5">
    <source>
        <dbReference type="ARBA" id="ARBA00022777"/>
    </source>
</evidence>
<comment type="similarity">
    <text evidence="1">Belongs to the guanylate kinase family.</text>
</comment>
<dbReference type="InterPro" id="IPR008145">
    <property type="entry name" value="GK/Ca_channel_bsu"/>
</dbReference>
<protein>
    <recommendedName>
        <fullName evidence="2">guanylate kinase</fullName>
        <ecNumber evidence="2">2.7.4.8</ecNumber>
    </recommendedName>
</protein>
<keyword evidence="3 8" id="KW-0808">Transferase</keyword>
<dbReference type="EC" id="2.7.4.8" evidence="2"/>
<dbReference type="InterPro" id="IPR017665">
    <property type="entry name" value="Guanylate_kinase"/>
</dbReference>
<dbReference type="SMART" id="SM00072">
    <property type="entry name" value="GuKc"/>
    <property type="match status" value="1"/>
</dbReference>
<keyword evidence="4" id="KW-0547">Nucleotide-binding</keyword>
<dbReference type="GO" id="GO:0004385">
    <property type="term" value="F:GMP kinase activity"/>
    <property type="evidence" value="ECO:0007669"/>
    <property type="project" value="UniProtKB-EC"/>
</dbReference>
<keyword evidence="6" id="KW-0067">ATP-binding</keyword>
<name>A0ABQ9NRR9_9PEZI</name>
<evidence type="ECO:0000256" key="3">
    <source>
        <dbReference type="ARBA" id="ARBA00022679"/>
    </source>
</evidence>
<evidence type="ECO:0000313" key="9">
    <source>
        <dbReference type="Proteomes" id="UP001172684"/>
    </source>
</evidence>
<feature type="domain" description="Guanylate kinase-like" evidence="7">
    <location>
        <begin position="10"/>
        <end position="194"/>
    </location>
</feature>
<evidence type="ECO:0000259" key="7">
    <source>
        <dbReference type="PROSITE" id="PS50052"/>
    </source>
</evidence>
<reference evidence="8" key="1">
    <citation type="submission" date="2022-10" db="EMBL/GenBank/DDBJ databases">
        <title>Culturing micro-colonial fungi from biological soil crusts in the Mojave desert and describing Neophaeococcomyces mojavensis, and introducing the new genera and species Taxawa tesnikishii.</title>
        <authorList>
            <person name="Kurbessoian T."/>
            <person name="Stajich J.E."/>
        </authorList>
    </citation>
    <scope>NUCLEOTIDE SEQUENCE</scope>
    <source>
        <strain evidence="8">TK_1</strain>
    </source>
</reference>
<evidence type="ECO:0000256" key="1">
    <source>
        <dbReference type="ARBA" id="ARBA00005790"/>
    </source>
</evidence>
<dbReference type="InterPro" id="IPR020590">
    <property type="entry name" value="Guanylate_kinase_CS"/>
</dbReference>
<comment type="caution">
    <text evidence="8">The sequence shown here is derived from an EMBL/GenBank/DDBJ whole genome shotgun (WGS) entry which is preliminary data.</text>
</comment>
<dbReference type="NCBIfam" id="TIGR03263">
    <property type="entry name" value="guanyl_kin"/>
    <property type="match status" value="1"/>
</dbReference>
<keyword evidence="5 8" id="KW-0418">Kinase</keyword>
<accession>A0ABQ9NRR9</accession>
<evidence type="ECO:0000313" key="8">
    <source>
        <dbReference type="EMBL" id="KAJ9665071.1"/>
    </source>
</evidence>
<proteinExistence type="inferred from homology"/>
<dbReference type="Proteomes" id="UP001172684">
    <property type="component" value="Unassembled WGS sequence"/>
</dbReference>
<dbReference type="CDD" id="cd00071">
    <property type="entry name" value="GMPK"/>
    <property type="match status" value="1"/>
</dbReference>
<organism evidence="8 9">
    <name type="scientific">Coniosporium apollinis</name>
    <dbReference type="NCBI Taxonomy" id="61459"/>
    <lineage>
        <taxon>Eukaryota</taxon>
        <taxon>Fungi</taxon>
        <taxon>Dikarya</taxon>
        <taxon>Ascomycota</taxon>
        <taxon>Pezizomycotina</taxon>
        <taxon>Dothideomycetes</taxon>
        <taxon>Dothideomycetes incertae sedis</taxon>
        <taxon>Coniosporium</taxon>
    </lineage>
</organism>
<dbReference type="Pfam" id="PF00625">
    <property type="entry name" value="Guanylate_kin"/>
    <property type="match status" value="1"/>
</dbReference>
<evidence type="ECO:0000256" key="6">
    <source>
        <dbReference type="ARBA" id="ARBA00022840"/>
    </source>
</evidence>
<sequence>MPPINPKFDTTPIVVFGPSGAGKGTLLQKLFAEFPDRFGYSVSHTTRAPRPGETDGKEYNFTSMEKFQEMVEQGGFVEWAKYGSNCYGTSVKAVEEVEGRGRCCVLEIEMEGVKQVANHPTFPRPRFVFISPPSLEVLEQRLRGRGTDKEEDVLKRLEQGKKEMEFAKSGGVNPKVVVNDDLERAYKELKEWVVGKEA</sequence>
<gene>
    <name evidence="8" type="primary">GUK1</name>
    <name evidence="8" type="ORF">H2201_004731</name>
</gene>
<dbReference type="PANTHER" id="PTHR23117:SF13">
    <property type="entry name" value="GUANYLATE KINASE"/>
    <property type="match status" value="1"/>
</dbReference>
<dbReference type="InterPro" id="IPR027417">
    <property type="entry name" value="P-loop_NTPase"/>
</dbReference>
<keyword evidence="9" id="KW-1185">Reference proteome</keyword>
<dbReference type="EMBL" id="JAPDRL010000032">
    <property type="protein sequence ID" value="KAJ9665071.1"/>
    <property type="molecule type" value="Genomic_DNA"/>
</dbReference>
<dbReference type="PANTHER" id="PTHR23117">
    <property type="entry name" value="GUANYLATE KINASE-RELATED"/>
    <property type="match status" value="1"/>
</dbReference>
<dbReference type="PROSITE" id="PS50052">
    <property type="entry name" value="GUANYLATE_KINASE_2"/>
    <property type="match status" value="1"/>
</dbReference>